<dbReference type="GO" id="GO:0000723">
    <property type="term" value="P:telomere maintenance"/>
    <property type="evidence" value="ECO:0007669"/>
    <property type="project" value="InterPro"/>
</dbReference>
<keyword evidence="1" id="KW-0067">ATP-binding</keyword>
<keyword evidence="1" id="KW-0227">DNA damage</keyword>
<dbReference type="EMBL" id="AGNK02005786">
    <property type="status" value="NOT_ANNOTATED_CDS"/>
    <property type="molecule type" value="Genomic_DNA"/>
</dbReference>
<dbReference type="EnsemblPlants" id="KQK89653">
    <property type="protein sequence ID" value="KQK89653"/>
    <property type="gene ID" value="SETIT_039706mg"/>
</dbReference>
<comment type="cofactor">
    <cofactor evidence="1">
        <name>Mg(2+)</name>
        <dbReference type="ChEBI" id="CHEBI:18420"/>
    </cofactor>
</comment>
<dbReference type="Proteomes" id="UP000004995">
    <property type="component" value="Unassembled WGS sequence"/>
</dbReference>
<evidence type="ECO:0000313" key="6">
    <source>
        <dbReference type="EnsemblPlants" id="KQK89653"/>
    </source>
</evidence>
<dbReference type="GO" id="GO:0016887">
    <property type="term" value="F:ATP hydrolysis activity"/>
    <property type="evidence" value="ECO:0007669"/>
    <property type="project" value="RHEA"/>
</dbReference>
<comment type="similarity">
    <text evidence="1">Belongs to the helicase family.</text>
</comment>
<keyword evidence="1" id="KW-0547">Nucleotide-binding</keyword>
<dbReference type="Pfam" id="PF21530">
    <property type="entry name" value="Pif1_2B_dom"/>
    <property type="match status" value="1"/>
</dbReference>
<accession>K4ALC6</accession>
<protein>
    <recommendedName>
        <fullName evidence="1">ATP-dependent DNA helicase</fullName>
        <ecNumber evidence="1">5.6.2.3</ecNumber>
    </recommendedName>
</protein>
<evidence type="ECO:0000259" key="4">
    <source>
        <dbReference type="Pfam" id="PF14214"/>
    </source>
</evidence>
<dbReference type="InterPro" id="IPR027417">
    <property type="entry name" value="P-loop_NTPase"/>
</dbReference>
<evidence type="ECO:0000259" key="3">
    <source>
        <dbReference type="Pfam" id="PF05970"/>
    </source>
</evidence>
<reference evidence="7" key="1">
    <citation type="journal article" date="2012" name="Nat. Biotechnol.">
        <title>Reference genome sequence of the model plant Setaria.</title>
        <authorList>
            <person name="Bennetzen J.L."/>
            <person name="Schmutz J."/>
            <person name="Wang H."/>
            <person name="Percifield R."/>
            <person name="Hawkins J."/>
            <person name="Pontaroli A.C."/>
            <person name="Estep M."/>
            <person name="Feng L."/>
            <person name="Vaughn J.N."/>
            <person name="Grimwood J."/>
            <person name="Jenkins J."/>
            <person name="Barry K."/>
            <person name="Lindquist E."/>
            <person name="Hellsten U."/>
            <person name="Deshpande S."/>
            <person name="Wang X."/>
            <person name="Wu X."/>
            <person name="Mitros T."/>
            <person name="Triplett J."/>
            <person name="Yang X."/>
            <person name="Ye C.Y."/>
            <person name="Mauro-Herrera M."/>
            <person name="Wang L."/>
            <person name="Li P."/>
            <person name="Sharma M."/>
            <person name="Sharma R."/>
            <person name="Ronald P.C."/>
            <person name="Panaud O."/>
            <person name="Kellogg E.A."/>
            <person name="Brutnell T.P."/>
            <person name="Doust A.N."/>
            <person name="Tuskan G.A."/>
            <person name="Rokhsar D."/>
            <person name="Devos K.M."/>
        </authorList>
    </citation>
    <scope>NUCLEOTIDE SEQUENCE [LARGE SCALE GENOMIC DNA]</scope>
    <source>
        <strain evidence="7">cv. Yugu1</strain>
    </source>
</reference>
<keyword evidence="1" id="KW-0234">DNA repair</keyword>
<sequence length="1064" mass="122439">IRPRIFNPILFGKRLFQQFVVDTYIKIESSRLDYIRNNQDILRADLYQGLVDSWCTGVEDADEVGKRTMLSPTFIGGPRNMRRRYMNAMALVRKFGKLDFFLTMTCNPNWDEIKNELYPGQSPQDHPNLVTQVFRAKLEELKRMLMEKDILGKVRACVYIMEFQRKGLPHAHFLLIMQRKYKITGPEQYNLLISAELPNKKKYPNLYRMVMKHMMYGPCGTLNPLYPCTRGRTSCKNRYPWPFCDSMSQGKDLYPIYWQRDDGHKEIMRGHILDSQWVVPYNPCLLRTFNCHINVEACSSIKSMKYLFKYIYKGHDRVSVAVRDARKKDDKGNVDEITQYKETRIYGIDLNKNHPPVQQLQLHLPDMHMVTYHKWDKIKWVVKRLGADESMLTAYFDYNRLHEEARGILYHDFLEHYTWESNGKFWKPRKNVGRLLSAHLAEGERYFLQVLLNHVARATSYRDLRTVDSVFLPLFREAAERRGLIEEDNTLDECLTENSLFHMPSSLRRLFTTILVFCKLNDVFGLWTKYLDAMSEDYRRNNPNPNLVEQIVLIDIRNMSQSMEKDIRSFPLPKIDDAYDDASGIPRGIFEEASIDQNSKDVGLSDSLNEEQRASYEEIMSNVDTEQGGLFFVDGPGGIGNTFLYRALLGTLHSQKKLAVATTTSGVAESIMLGGRMVHSRFKIPLTLEDGSCCSFTKQSGTAKLLQQGSLIIWDEASMTKRQAVEALDNSLLDIMGRQDLPFGGKTIIFGGDFRQVLPVVRKGSRAQIVDASIQRSYLWESMRHLMLMRIMRVQSDLWFVEYLLCIGGGAEEVNGDGDVCLPDDICVPYFEDSKKDLDRLIECIFPNLNANMTNKDYITSRAILSTRNDWVDNINMKMIGMFQGGKMVYHSFNSAIDDLHNYCSSKFLNTLTPNGLPPHLLKLKIGCPVILLRNIDPANGLCNGTRLVIQGFQRNSIDAKIVLGQHAEKRVFLPRIALCPSDDEMFPFQFKRKQFPIRLNSIPNVGVYLPHLVFSHGQLYVAMSRATARTNVKILALLSNAEAEEEEAKKKEKKNANKKGNGQ</sequence>
<feature type="domain" description="DNA helicase Pif1-like 2B" evidence="5">
    <location>
        <begin position="907"/>
        <end position="953"/>
    </location>
</feature>
<dbReference type="Pfam" id="PF05970">
    <property type="entry name" value="PIF1"/>
    <property type="match status" value="1"/>
</dbReference>
<dbReference type="AlphaFoldDB" id="K4ALC6"/>
<dbReference type="Gramene" id="KQK89653">
    <property type="protein sequence ID" value="KQK89653"/>
    <property type="gene ID" value="SETIT_039706mg"/>
</dbReference>
<dbReference type="HOGENOM" id="CLU_001324_0_1_1"/>
<comment type="catalytic activity">
    <reaction evidence="1">
        <text>ATP + H2O = ADP + phosphate + H(+)</text>
        <dbReference type="Rhea" id="RHEA:13065"/>
        <dbReference type="ChEBI" id="CHEBI:15377"/>
        <dbReference type="ChEBI" id="CHEBI:15378"/>
        <dbReference type="ChEBI" id="CHEBI:30616"/>
        <dbReference type="ChEBI" id="CHEBI:43474"/>
        <dbReference type="ChEBI" id="CHEBI:456216"/>
        <dbReference type="EC" id="5.6.2.3"/>
    </reaction>
</comment>
<dbReference type="OMA" id="LMRIMRV"/>
<reference evidence="6" key="2">
    <citation type="submission" date="2018-08" db="UniProtKB">
        <authorList>
            <consortium name="EnsemblPlants"/>
        </authorList>
    </citation>
    <scope>IDENTIFICATION</scope>
    <source>
        <strain evidence="6">Yugu1</strain>
    </source>
</reference>
<keyword evidence="7" id="KW-1185">Reference proteome</keyword>
<name>K4ALC6_SETIT</name>
<feature type="coiled-coil region" evidence="2">
    <location>
        <begin position="1032"/>
        <end position="1062"/>
    </location>
</feature>
<dbReference type="PANTHER" id="PTHR10492:SF92">
    <property type="entry name" value="ATP-DEPENDENT DNA HELICASE"/>
    <property type="match status" value="1"/>
</dbReference>
<dbReference type="GO" id="GO:0006281">
    <property type="term" value="P:DNA repair"/>
    <property type="evidence" value="ECO:0007669"/>
    <property type="project" value="UniProtKB-KW"/>
</dbReference>
<dbReference type="Gene3D" id="3.40.50.300">
    <property type="entry name" value="P-loop containing nucleotide triphosphate hydrolases"/>
    <property type="match status" value="1"/>
</dbReference>
<keyword evidence="2" id="KW-0175">Coiled coil</keyword>
<keyword evidence="1" id="KW-0378">Hydrolase</keyword>
<dbReference type="InParanoid" id="K4ALC6"/>
<evidence type="ECO:0000256" key="1">
    <source>
        <dbReference type="RuleBase" id="RU363044"/>
    </source>
</evidence>
<feature type="domain" description="Helitron helicase-like" evidence="4">
    <location>
        <begin position="2"/>
        <end position="175"/>
    </location>
</feature>
<dbReference type="EC" id="5.6.2.3" evidence="1"/>
<dbReference type="Pfam" id="PF14214">
    <property type="entry name" value="Helitron_like_N"/>
    <property type="match status" value="1"/>
</dbReference>
<evidence type="ECO:0000256" key="2">
    <source>
        <dbReference type="SAM" id="Coils"/>
    </source>
</evidence>
<dbReference type="GO" id="GO:0006310">
    <property type="term" value="P:DNA recombination"/>
    <property type="evidence" value="ECO:0007669"/>
    <property type="project" value="UniProtKB-KW"/>
</dbReference>
<dbReference type="PANTHER" id="PTHR10492">
    <property type="match status" value="1"/>
</dbReference>
<dbReference type="InterPro" id="IPR025476">
    <property type="entry name" value="Helitron_helicase-like"/>
</dbReference>
<evidence type="ECO:0000259" key="5">
    <source>
        <dbReference type="Pfam" id="PF21530"/>
    </source>
</evidence>
<proteinExistence type="inferred from homology"/>
<dbReference type="GO" id="GO:0043139">
    <property type="term" value="F:5'-3' DNA helicase activity"/>
    <property type="evidence" value="ECO:0007669"/>
    <property type="project" value="UniProtKB-EC"/>
</dbReference>
<organism evidence="6 7">
    <name type="scientific">Setaria italica</name>
    <name type="common">Foxtail millet</name>
    <name type="synonym">Panicum italicum</name>
    <dbReference type="NCBI Taxonomy" id="4555"/>
    <lineage>
        <taxon>Eukaryota</taxon>
        <taxon>Viridiplantae</taxon>
        <taxon>Streptophyta</taxon>
        <taxon>Embryophyta</taxon>
        <taxon>Tracheophyta</taxon>
        <taxon>Spermatophyta</taxon>
        <taxon>Magnoliopsida</taxon>
        <taxon>Liliopsida</taxon>
        <taxon>Poales</taxon>
        <taxon>Poaceae</taxon>
        <taxon>PACMAD clade</taxon>
        <taxon>Panicoideae</taxon>
        <taxon>Panicodae</taxon>
        <taxon>Paniceae</taxon>
        <taxon>Cenchrinae</taxon>
        <taxon>Setaria</taxon>
    </lineage>
</organism>
<keyword evidence="1" id="KW-0347">Helicase</keyword>
<dbReference type="InterPro" id="IPR010285">
    <property type="entry name" value="DNA_helicase_pif1-like_DEAD"/>
</dbReference>
<dbReference type="InterPro" id="IPR049163">
    <property type="entry name" value="Pif1-like_2B_dom"/>
</dbReference>
<dbReference type="GO" id="GO:0005524">
    <property type="term" value="F:ATP binding"/>
    <property type="evidence" value="ECO:0007669"/>
    <property type="project" value="UniProtKB-KW"/>
</dbReference>
<dbReference type="SUPFAM" id="SSF52540">
    <property type="entry name" value="P-loop containing nucleoside triphosphate hydrolases"/>
    <property type="match status" value="2"/>
</dbReference>
<keyword evidence="1" id="KW-0233">DNA recombination</keyword>
<evidence type="ECO:0000313" key="7">
    <source>
        <dbReference type="Proteomes" id="UP000004995"/>
    </source>
</evidence>
<dbReference type="eggNOG" id="KOG0987">
    <property type="taxonomic scope" value="Eukaryota"/>
</dbReference>
<feature type="domain" description="DNA helicase Pif1-like DEAD-box helicase" evidence="3">
    <location>
        <begin position="608"/>
        <end position="797"/>
    </location>
</feature>
<dbReference type="STRING" id="4555.K4ALC6"/>